<evidence type="ECO:0000313" key="3">
    <source>
        <dbReference type="EMBL" id="OZY85551.1"/>
    </source>
</evidence>
<dbReference type="RefSeq" id="WP_094983431.1">
    <property type="nucleotide sequence ID" value="NZ_NHNI01000001.1"/>
</dbReference>
<evidence type="ECO:0000259" key="2">
    <source>
        <dbReference type="Pfam" id="PF00849"/>
    </source>
</evidence>
<dbReference type="InterPro" id="IPR006224">
    <property type="entry name" value="PsdUridine_synth_RluA-like_CS"/>
</dbReference>
<reference evidence="4" key="1">
    <citation type="submission" date="2017-05" db="EMBL/GenBank/DDBJ databases">
        <authorList>
            <person name="Barney B.M."/>
        </authorList>
    </citation>
    <scope>NUCLEOTIDE SEQUENCE [LARGE SCALE GENOMIC DNA]</scope>
    <source>
        <strain evidence="4">PSBB022</strain>
    </source>
</reference>
<dbReference type="NCBIfam" id="TIGR01621">
    <property type="entry name" value="RluA-like"/>
    <property type="match status" value="1"/>
</dbReference>
<dbReference type="GO" id="GO:0003723">
    <property type="term" value="F:RNA binding"/>
    <property type="evidence" value="ECO:0007669"/>
    <property type="project" value="InterPro"/>
</dbReference>
<dbReference type="InterPro" id="IPR006508">
    <property type="entry name" value="PsdUridine_synth_RluA-like"/>
</dbReference>
<dbReference type="InterPro" id="IPR020103">
    <property type="entry name" value="PsdUridine_synth_cat_dom_sf"/>
</dbReference>
<dbReference type="PANTHER" id="PTHR21600:SF87">
    <property type="entry name" value="RNA PSEUDOURIDYLATE SYNTHASE DOMAIN-CONTAINING PROTEIN 1"/>
    <property type="match status" value="1"/>
</dbReference>
<evidence type="ECO:0000313" key="4">
    <source>
        <dbReference type="Proteomes" id="UP000216101"/>
    </source>
</evidence>
<dbReference type="GO" id="GO:0000455">
    <property type="term" value="P:enzyme-directed rRNA pseudouridine synthesis"/>
    <property type="evidence" value="ECO:0007669"/>
    <property type="project" value="TreeGrafter"/>
</dbReference>
<dbReference type="GO" id="GO:0009982">
    <property type="term" value="F:pseudouridine synthase activity"/>
    <property type="evidence" value="ECO:0007669"/>
    <property type="project" value="InterPro"/>
</dbReference>
<dbReference type="PANTHER" id="PTHR21600">
    <property type="entry name" value="MITOCHONDRIAL RNA PSEUDOURIDINE SYNTHASE"/>
    <property type="match status" value="1"/>
</dbReference>
<dbReference type="EMBL" id="NHNI01000001">
    <property type="protein sequence ID" value="OZY85551.1"/>
    <property type="molecule type" value="Genomic_DNA"/>
</dbReference>
<keyword evidence="4" id="KW-1185">Reference proteome</keyword>
<protein>
    <submittedName>
        <fullName evidence="3">RNA pseudouridine synthase</fullName>
    </submittedName>
</protein>
<dbReference type="InterPro" id="IPR006145">
    <property type="entry name" value="PsdUridine_synth_RsuA/RluA"/>
</dbReference>
<dbReference type="Proteomes" id="UP000216101">
    <property type="component" value="Unassembled WGS sequence"/>
</dbReference>
<proteinExistence type="inferred from homology"/>
<dbReference type="Pfam" id="PF00849">
    <property type="entry name" value="PseudoU_synth_2"/>
    <property type="match status" value="1"/>
</dbReference>
<gene>
    <name evidence="3" type="ORF">CBP51_00410</name>
</gene>
<dbReference type="SUPFAM" id="SSF55120">
    <property type="entry name" value="Pseudouridine synthase"/>
    <property type="match status" value="1"/>
</dbReference>
<dbReference type="Gene3D" id="3.30.2350.10">
    <property type="entry name" value="Pseudouridine synthase"/>
    <property type="match status" value="1"/>
</dbReference>
<organism evidence="3 4">
    <name type="scientific">Cellvibrio mixtus</name>
    <dbReference type="NCBI Taxonomy" id="39650"/>
    <lineage>
        <taxon>Bacteria</taxon>
        <taxon>Pseudomonadati</taxon>
        <taxon>Pseudomonadota</taxon>
        <taxon>Gammaproteobacteria</taxon>
        <taxon>Cellvibrionales</taxon>
        <taxon>Cellvibrionaceae</taxon>
        <taxon>Cellvibrio</taxon>
    </lineage>
</organism>
<dbReference type="GO" id="GO:0140098">
    <property type="term" value="F:catalytic activity, acting on RNA"/>
    <property type="evidence" value="ECO:0007669"/>
    <property type="project" value="UniProtKB-ARBA"/>
</dbReference>
<name>A0A266Q849_9GAMM</name>
<accession>A0A266Q849</accession>
<dbReference type="AlphaFoldDB" id="A0A266Q849"/>
<comment type="caution">
    <text evidence="3">The sequence shown here is derived from an EMBL/GenBank/DDBJ whole genome shotgun (WGS) entry which is preliminary data.</text>
</comment>
<sequence length="231" mass="25970">MYELIDENADFLVIYKKPNTSFHSDSGEVGLFEYCKQKQGEPELYPVHRLDKVTSGLLVMAKTASINNALTTAFRTRCVEKYYLALSAKKPTKKQGLIKGDMAASRRGAFKLMATQENPAITQFFSKSIAPGRRLFIIKPHTGKTHQIRVALKSIGAPIMGDALYADAASSSAIDRTYLHAYSLGFTLGNTPYRYTVLPREGQYFNDAIFTEGMDEWREPWLLPWPKVAET</sequence>
<feature type="domain" description="Pseudouridine synthase RsuA/RluA-like" evidence="2">
    <location>
        <begin position="10"/>
        <end position="153"/>
    </location>
</feature>
<evidence type="ECO:0000256" key="1">
    <source>
        <dbReference type="ARBA" id="ARBA00010876"/>
    </source>
</evidence>
<dbReference type="PROSITE" id="PS01129">
    <property type="entry name" value="PSI_RLU"/>
    <property type="match status" value="1"/>
</dbReference>
<comment type="similarity">
    <text evidence="1">Belongs to the pseudouridine synthase RluA family.</text>
</comment>
<dbReference type="CDD" id="cd02869">
    <property type="entry name" value="PseudoU_synth_RluA_like"/>
    <property type="match status" value="1"/>
</dbReference>
<dbReference type="InterPro" id="IPR050188">
    <property type="entry name" value="RluA_PseudoU_synthase"/>
</dbReference>